<evidence type="ECO:0000313" key="3">
    <source>
        <dbReference type="EnsemblPlants" id="KEH18767"/>
    </source>
</evidence>
<dbReference type="STRING" id="3880.A0A072TMX4"/>
<dbReference type="Proteomes" id="UP000002051">
    <property type="component" value="Chromosome 8"/>
</dbReference>
<dbReference type="AlphaFoldDB" id="A0A072TMX4"/>
<dbReference type="GO" id="GO:2000031">
    <property type="term" value="P:regulation of salicylic acid mediated signaling pathway"/>
    <property type="evidence" value="ECO:0007669"/>
    <property type="project" value="InterPro"/>
</dbReference>
<dbReference type="InterPro" id="IPR044663">
    <property type="entry name" value="CAD1/NSL1-like"/>
</dbReference>
<keyword evidence="4" id="KW-1185">Reference proteome</keyword>
<dbReference type="EMBL" id="CM001224">
    <property type="protein sequence ID" value="KEH18767.1"/>
    <property type="molecule type" value="Genomic_DNA"/>
</dbReference>
<name>A0A072TMX4_MEDTR</name>
<dbReference type="PANTHER" id="PTHR33199">
    <property type="entry name" value="MACPF DOMAIN-CONTAINING PROTEIN CAD1"/>
    <property type="match status" value="1"/>
</dbReference>
<reference evidence="3" key="3">
    <citation type="submission" date="2015-04" db="UniProtKB">
        <authorList>
            <consortium name="EnsemblPlants"/>
        </authorList>
    </citation>
    <scope>IDENTIFICATION</scope>
    <source>
        <strain evidence="3">cv. Jemalong A17</strain>
    </source>
</reference>
<dbReference type="EnsemblPlants" id="KEH18767">
    <property type="protein sequence ID" value="KEH18767"/>
    <property type="gene ID" value="MTR_8g028380"/>
</dbReference>
<dbReference type="GO" id="GO:0006952">
    <property type="term" value="P:defense response"/>
    <property type="evidence" value="ECO:0007669"/>
    <property type="project" value="InterPro"/>
</dbReference>
<protein>
    <submittedName>
        <fullName evidence="2">MAC/perforin domain protein</fullName>
    </submittedName>
</protein>
<reference evidence="2 4" key="1">
    <citation type="journal article" date="2011" name="Nature">
        <title>The Medicago genome provides insight into the evolution of rhizobial symbioses.</title>
        <authorList>
            <person name="Young N.D."/>
            <person name="Debelle F."/>
            <person name="Oldroyd G.E."/>
            <person name="Geurts R."/>
            <person name="Cannon S.B."/>
            <person name="Udvardi M.K."/>
            <person name="Benedito V.A."/>
            <person name="Mayer K.F."/>
            <person name="Gouzy J."/>
            <person name="Schoof H."/>
            <person name="Van de Peer Y."/>
            <person name="Proost S."/>
            <person name="Cook D.R."/>
            <person name="Meyers B.C."/>
            <person name="Spannagl M."/>
            <person name="Cheung F."/>
            <person name="De Mita S."/>
            <person name="Krishnakumar V."/>
            <person name="Gundlach H."/>
            <person name="Zhou S."/>
            <person name="Mudge J."/>
            <person name="Bharti A.K."/>
            <person name="Murray J.D."/>
            <person name="Naoumkina M.A."/>
            <person name="Rosen B."/>
            <person name="Silverstein K.A."/>
            <person name="Tang H."/>
            <person name="Rombauts S."/>
            <person name="Zhao P.X."/>
            <person name="Zhou P."/>
            <person name="Barbe V."/>
            <person name="Bardou P."/>
            <person name="Bechner M."/>
            <person name="Bellec A."/>
            <person name="Berger A."/>
            <person name="Berges H."/>
            <person name="Bidwell S."/>
            <person name="Bisseling T."/>
            <person name="Choisne N."/>
            <person name="Couloux A."/>
            <person name="Denny R."/>
            <person name="Deshpande S."/>
            <person name="Dai X."/>
            <person name="Doyle J.J."/>
            <person name="Dudez A.M."/>
            <person name="Farmer A.D."/>
            <person name="Fouteau S."/>
            <person name="Franken C."/>
            <person name="Gibelin C."/>
            <person name="Gish J."/>
            <person name="Goldstein S."/>
            <person name="Gonzalez A.J."/>
            <person name="Green P.J."/>
            <person name="Hallab A."/>
            <person name="Hartog M."/>
            <person name="Hua A."/>
            <person name="Humphray S.J."/>
            <person name="Jeong D.H."/>
            <person name="Jing Y."/>
            <person name="Jocker A."/>
            <person name="Kenton S.M."/>
            <person name="Kim D.J."/>
            <person name="Klee K."/>
            <person name="Lai H."/>
            <person name="Lang C."/>
            <person name="Lin S."/>
            <person name="Macmil S.L."/>
            <person name="Magdelenat G."/>
            <person name="Matthews L."/>
            <person name="McCorrison J."/>
            <person name="Monaghan E.L."/>
            <person name="Mun J.H."/>
            <person name="Najar F.Z."/>
            <person name="Nicholson C."/>
            <person name="Noirot C."/>
            <person name="O'Bleness M."/>
            <person name="Paule C.R."/>
            <person name="Poulain J."/>
            <person name="Prion F."/>
            <person name="Qin B."/>
            <person name="Qu C."/>
            <person name="Retzel E.F."/>
            <person name="Riddle C."/>
            <person name="Sallet E."/>
            <person name="Samain S."/>
            <person name="Samson N."/>
            <person name="Sanders I."/>
            <person name="Saurat O."/>
            <person name="Scarpelli C."/>
            <person name="Schiex T."/>
            <person name="Segurens B."/>
            <person name="Severin A.J."/>
            <person name="Sherrier D.J."/>
            <person name="Shi R."/>
            <person name="Sims S."/>
            <person name="Singer S.R."/>
            <person name="Sinharoy S."/>
            <person name="Sterck L."/>
            <person name="Viollet A."/>
            <person name="Wang B.B."/>
            <person name="Wang K."/>
            <person name="Wang M."/>
            <person name="Wang X."/>
            <person name="Warfsmann J."/>
            <person name="Weissenbach J."/>
            <person name="White D.D."/>
            <person name="White J.D."/>
            <person name="Wiley G.B."/>
            <person name="Wincker P."/>
            <person name="Xing Y."/>
            <person name="Yang L."/>
            <person name="Yao Z."/>
            <person name="Ying F."/>
            <person name="Zhai J."/>
            <person name="Zhou L."/>
            <person name="Zuber A."/>
            <person name="Denarie J."/>
            <person name="Dixon R.A."/>
            <person name="May G.D."/>
            <person name="Schwartz D.C."/>
            <person name="Rogers J."/>
            <person name="Quetier F."/>
            <person name="Town C.D."/>
            <person name="Roe B.A."/>
        </authorList>
    </citation>
    <scope>NUCLEOTIDE SEQUENCE [LARGE SCALE GENOMIC DNA]</scope>
    <source>
        <strain evidence="2">A17</strain>
        <strain evidence="3 4">cv. Jemalong A17</strain>
    </source>
</reference>
<proteinExistence type="predicted"/>
<dbReference type="Pfam" id="PF01823">
    <property type="entry name" value="MACPF"/>
    <property type="match status" value="1"/>
</dbReference>
<dbReference type="PANTHER" id="PTHR33199:SF3">
    <property type="entry name" value="MACPF DOMAIN-CONTAINING PROTEIN CAD1"/>
    <property type="match status" value="1"/>
</dbReference>
<dbReference type="InterPro" id="IPR020864">
    <property type="entry name" value="MACPF"/>
</dbReference>
<reference evidence="2 4" key="2">
    <citation type="journal article" date="2014" name="BMC Genomics">
        <title>An improved genome release (version Mt4.0) for the model legume Medicago truncatula.</title>
        <authorList>
            <person name="Tang H."/>
            <person name="Krishnakumar V."/>
            <person name="Bidwell S."/>
            <person name="Rosen B."/>
            <person name="Chan A."/>
            <person name="Zhou S."/>
            <person name="Gentzbittel L."/>
            <person name="Childs K.L."/>
            <person name="Yandell M."/>
            <person name="Gundlach H."/>
            <person name="Mayer K.F."/>
            <person name="Schwartz D.C."/>
            <person name="Town C.D."/>
        </authorList>
    </citation>
    <scope>GENOME REANNOTATION</scope>
    <source>
        <strain evidence="2">A17</strain>
        <strain evidence="3 4">cv. Jemalong A17</strain>
    </source>
</reference>
<accession>A0A072TMX4</accession>
<gene>
    <name evidence="2" type="ordered locus">MTR_8g028380</name>
</gene>
<organism evidence="2 4">
    <name type="scientific">Medicago truncatula</name>
    <name type="common">Barrel medic</name>
    <name type="synonym">Medicago tribuloides</name>
    <dbReference type="NCBI Taxonomy" id="3880"/>
    <lineage>
        <taxon>Eukaryota</taxon>
        <taxon>Viridiplantae</taxon>
        <taxon>Streptophyta</taxon>
        <taxon>Embryophyta</taxon>
        <taxon>Tracheophyta</taxon>
        <taxon>Spermatophyta</taxon>
        <taxon>Magnoliopsida</taxon>
        <taxon>eudicotyledons</taxon>
        <taxon>Gunneridae</taxon>
        <taxon>Pentapetalae</taxon>
        <taxon>rosids</taxon>
        <taxon>fabids</taxon>
        <taxon>Fabales</taxon>
        <taxon>Fabaceae</taxon>
        <taxon>Papilionoideae</taxon>
        <taxon>50 kb inversion clade</taxon>
        <taxon>NPAAA clade</taxon>
        <taxon>Hologalegina</taxon>
        <taxon>IRL clade</taxon>
        <taxon>Trifolieae</taxon>
        <taxon>Medicago</taxon>
    </lineage>
</organism>
<dbReference type="GO" id="GO:0012501">
    <property type="term" value="P:programmed cell death"/>
    <property type="evidence" value="ECO:0007669"/>
    <property type="project" value="InterPro"/>
</dbReference>
<evidence type="ECO:0000313" key="4">
    <source>
        <dbReference type="Proteomes" id="UP000002051"/>
    </source>
</evidence>
<feature type="domain" description="MACPF" evidence="1">
    <location>
        <begin position="51"/>
        <end position="106"/>
    </location>
</feature>
<dbReference type="HOGENOM" id="CLU_1973839_0_0_1"/>
<sequence length="127" mass="14344">MVRLENFTMYTKDRAAAALISCKVQGNVVRLLTVLLEGTWLTLGHLTWNMISAVRRGGDDLEQSHIKWVETVKLAPDIINMKFTPIVSLLEGVHGVKLLERAIDLYLQFDRITSGNNYDGVMNFILP</sequence>
<evidence type="ECO:0000313" key="2">
    <source>
        <dbReference type="EMBL" id="KEH18767.1"/>
    </source>
</evidence>
<evidence type="ECO:0000259" key="1">
    <source>
        <dbReference type="Pfam" id="PF01823"/>
    </source>
</evidence>